<sequence>MSAVRDTGYREGNTVATFAVILAAAGKSSRFKSKGAEILGAGPQKKPFMDLKGRAVWVRSAEIFSNREDVKQLIITVSAEDIEWFKEKFRPNLAFMEIEIVAGGAERADSVQNALARVKAGIDYVAIHDAARPLITDKWVGEIFSAAEKHDAVIPAVRVSSTLKRAGQDLKIQETVDRTNLWAAQTPQVFKRQLLLDAYARRGDFQATDEAQLVEHLGHEVKIVEGSPLNQKITTAADFRMAEALVNALPKPKGIQALHPFADEEPRGMF</sequence>
<feature type="site" description="Transition state stabilizer" evidence="3">
    <location>
        <position position="30"/>
    </location>
</feature>
<keyword evidence="1 3" id="KW-0808">Transferase</keyword>
<organism evidence="4 5">
    <name type="scientific">Gimesia maris</name>
    <dbReference type="NCBI Taxonomy" id="122"/>
    <lineage>
        <taxon>Bacteria</taxon>
        <taxon>Pseudomonadati</taxon>
        <taxon>Planctomycetota</taxon>
        <taxon>Planctomycetia</taxon>
        <taxon>Planctomycetales</taxon>
        <taxon>Planctomycetaceae</taxon>
        <taxon>Gimesia</taxon>
    </lineage>
</organism>
<evidence type="ECO:0000256" key="3">
    <source>
        <dbReference type="HAMAP-Rule" id="MF_00108"/>
    </source>
</evidence>
<dbReference type="InterPro" id="IPR001228">
    <property type="entry name" value="IspD"/>
</dbReference>
<feature type="site" description="Positions MEP for the nucleophilic attack" evidence="3">
    <location>
        <position position="232"/>
    </location>
</feature>
<feature type="site" description="Positions MEP for the nucleophilic attack" evidence="3">
    <location>
        <position position="178"/>
    </location>
</feature>
<evidence type="ECO:0000313" key="4">
    <source>
        <dbReference type="EMBL" id="QEG19635.1"/>
    </source>
</evidence>
<dbReference type="GO" id="GO:0050518">
    <property type="term" value="F:2-C-methyl-D-erythritol 4-phosphate cytidylyltransferase activity"/>
    <property type="evidence" value="ECO:0007669"/>
    <property type="project" value="UniProtKB-EC"/>
</dbReference>
<dbReference type="PANTHER" id="PTHR32125:SF4">
    <property type="entry name" value="2-C-METHYL-D-ERYTHRITOL 4-PHOSPHATE CYTIDYLYLTRANSFERASE, CHLOROPLASTIC"/>
    <property type="match status" value="1"/>
</dbReference>
<dbReference type="InterPro" id="IPR034683">
    <property type="entry name" value="IspD/TarI"/>
</dbReference>
<proteinExistence type="inferred from homology"/>
<evidence type="ECO:0000256" key="2">
    <source>
        <dbReference type="ARBA" id="ARBA00022695"/>
    </source>
</evidence>
<dbReference type="SUPFAM" id="SSF53448">
    <property type="entry name" value="Nucleotide-diphospho-sugar transferases"/>
    <property type="match status" value="1"/>
</dbReference>
<dbReference type="EC" id="2.7.7.60" evidence="3"/>
<comment type="catalytic activity">
    <reaction evidence="3">
        <text>2-C-methyl-D-erythritol 4-phosphate + CTP + H(+) = 4-CDP-2-C-methyl-D-erythritol + diphosphate</text>
        <dbReference type="Rhea" id="RHEA:13429"/>
        <dbReference type="ChEBI" id="CHEBI:15378"/>
        <dbReference type="ChEBI" id="CHEBI:33019"/>
        <dbReference type="ChEBI" id="CHEBI:37563"/>
        <dbReference type="ChEBI" id="CHEBI:57823"/>
        <dbReference type="ChEBI" id="CHEBI:58262"/>
        <dbReference type="EC" id="2.7.7.60"/>
    </reaction>
</comment>
<dbReference type="HAMAP" id="MF_00108">
    <property type="entry name" value="IspD"/>
    <property type="match status" value="1"/>
</dbReference>
<gene>
    <name evidence="3 4" type="primary">ispD</name>
    <name evidence="4" type="ORF">GmarT_55360</name>
</gene>
<dbReference type="CDD" id="cd02516">
    <property type="entry name" value="CDP-ME_synthetase"/>
    <property type="match status" value="1"/>
</dbReference>
<dbReference type="GeneID" id="98649960"/>
<dbReference type="InterPro" id="IPR029044">
    <property type="entry name" value="Nucleotide-diphossugar_trans"/>
</dbReference>
<feature type="site" description="Transition state stabilizer" evidence="3">
    <location>
        <position position="46"/>
    </location>
</feature>
<dbReference type="Pfam" id="PF01128">
    <property type="entry name" value="IspD"/>
    <property type="match status" value="1"/>
</dbReference>
<accession>A0ABX5YVK0</accession>
<dbReference type="NCBIfam" id="TIGR00453">
    <property type="entry name" value="ispD"/>
    <property type="match status" value="1"/>
</dbReference>
<dbReference type="EMBL" id="CP042910">
    <property type="protein sequence ID" value="QEG19635.1"/>
    <property type="molecule type" value="Genomic_DNA"/>
</dbReference>
<dbReference type="PANTHER" id="PTHR32125">
    <property type="entry name" value="2-C-METHYL-D-ERYTHRITOL 4-PHOSPHATE CYTIDYLYLTRANSFERASE, CHLOROPLASTIC"/>
    <property type="match status" value="1"/>
</dbReference>
<comment type="similarity">
    <text evidence="3">Belongs to the IspD/TarI cytidylyltransferase family. IspD subfamily.</text>
</comment>
<keyword evidence="2 3" id="KW-0548">Nucleotidyltransferase</keyword>
<comment type="pathway">
    <text evidence="3">Isoprenoid biosynthesis; isopentenyl diphosphate biosynthesis via DXP pathway; isopentenyl diphosphate from 1-deoxy-D-xylulose 5-phosphate: step 2/6.</text>
</comment>
<dbReference type="Proteomes" id="UP000322887">
    <property type="component" value="Chromosome"/>
</dbReference>
<name>A0ABX5YVK0_9PLAN</name>
<reference evidence="4 5" key="1">
    <citation type="submission" date="2019-08" db="EMBL/GenBank/DDBJ databases">
        <title>Deep-cultivation of Planctomycetes and their phenomic and genomic characterization uncovers novel biology.</title>
        <authorList>
            <person name="Wiegand S."/>
            <person name="Jogler M."/>
            <person name="Boedeker C."/>
            <person name="Pinto D."/>
            <person name="Vollmers J."/>
            <person name="Rivas-Marin E."/>
            <person name="Kohn T."/>
            <person name="Peeters S.H."/>
            <person name="Heuer A."/>
            <person name="Rast P."/>
            <person name="Oberbeckmann S."/>
            <person name="Bunk B."/>
            <person name="Jeske O."/>
            <person name="Meyerdierks A."/>
            <person name="Storesund J.E."/>
            <person name="Kallscheuer N."/>
            <person name="Luecker S."/>
            <person name="Lage O.M."/>
            <person name="Pohl T."/>
            <person name="Merkel B.J."/>
            <person name="Hornburger P."/>
            <person name="Mueller R.-W."/>
            <person name="Bruemmer F."/>
            <person name="Labrenz M."/>
            <person name="Spormann A.M."/>
            <person name="Op den Camp H."/>
            <person name="Overmann J."/>
            <person name="Amann R."/>
            <person name="Jetten M.S.M."/>
            <person name="Mascher T."/>
            <person name="Medema M.H."/>
            <person name="Devos D.P."/>
            <person name="Kaster A.-K."/>
            <person name="Ovreas L."/>
            <person name="Rohde M."/>
            <person name="Galperin M.Y."/>
            <person name="Jogler C."/>
        </authorList>
    </citation>
    <scope>NUCLEOTIDE SEQUENCE [LARGE SCALE GENOMIC DNA]</scope>
    <source>
        <strain evidence="4 5">DSM 8797</strain>
    </source>
</reference>
<keyword evidence="5" id="KW-1185">Reference proteome</keyword>
<protein>
    <recommendedName>
        <fullName evidence="3">2-C-methyl-D-erythritol 4-phosphate cytidylyltransferase</fullName>
        <ecNumber evidence="3">2.7.7.60</ecNumber>
    </recommendedName>
    <alternativeName>
        <fullName evidence="3">4-diphosphocytidyl-2C-methyl-D-erythritol synthase</fullName>
    </alternativeName>
    <alternativeName>
        <fullName evidence="3">MEP cytidylyltransferase</fullName>
        <shortName evidence="3">MCT</shortName>
    </alternativeName>
</protein>
<dbReference type="Gene3D" id="3.90.550.10">
    <property type="entry name" value="Spore Coat Polysaccharide Biosynthesis Protein SpsA, Chain A"/>
    <property type="match status" value="1"/>
</dbReference>
<comment type="function">
    <text evidence="3">Catalyzes the formation of 4-diphosphocytidyl-2-C-methyl-D-erythritol from CTP and 2-C-methyl-D-erythritol 4-phosphate (MEP).</text>
</comment>
<evidence type="ECO:0000256" key="1">
    <source>
        <dbReference type="ARBA" id="ARBA00022679"/>
    </source>
</evidence>
<evidence type="ECO:0000313" key="5">
    <source>
        <dbReference type="Proteomes" id="UP000322887"/>
    </source>
</evidence>
<keyword evidence="3" id="KW-0414">Isoprene biosynthesis</keyword>
<dbReference type="InterPro" id="IPR050088">
    <property type="entry name" value="IspD/TarI_cytidylyltransf_bact"/>
</dbReference>
<dbReference type="RefSeq" id="WP_002644470.1">
    <property type="nucleotide sequence ID" value="NZ_CP042910.1"/>
</dbReference>